<sequence length="748" mass="84410">MEREDFPDDFKEYVDTELNCMPLKWVDTVVGGVYWSRGDDELQRPRPTVPADINLELKKKIRDVLYGILQNWLDYAILVQFWAPITEEGRSFLTTQNQPFALVSAYVIQFIQSLFSDPPDQEKVFDPLDVSRLCQYRMISKDYKFDVDLNGKSSEECLGLPGRVFKHQLLESTPNVECYSIKEYSQRDDALRCRVKQSLAFPVFEPSTQRCAGVLEVVTQRVQSMYSCLLWSYGKEIYEKLEVVGLKSSVAFKHEGMELDVDKNEARKIALDEMNNVLKIVCEDHDLPLAQIWIPCRISWPCRDLVDGDILGVSCQYSKCDYYSEFGMVNNVHHMKKGIGVVGRALSSTNLVLCRDVTQLSITEYPLAHYARVLGSIGCFAIRLQSSCTGNDDYVLEIFMPMSNRASENPPPSLWGILETMRINFQTFRAASGVELGKELCIERIDFQNGGKLDLVQMPQTTISLPVSEPLQSGGEITQVDSSNQQLLNAIDNGSSVVNVVGTEGNNTASTSTQEKGTVKTSERKGNKPGVRIKIPKEDILQNSGMSIDDAAKTLNVSKSTLKRICRRYDIERWPPRNINKAGCSQLNESASSVSSDHLPSTQSPATIVYTEPCDTMMQDVNLLPIKVKYAEDNAILFHLSLSSSLNELQAEVAKRLNLETGTYDIKYKDEVGDSILIACDVDLRYYMGHSRSLGRSPIVVLLEQKLPIPDHQKKKKERKKKLPIPDHQKKKKERKGCQLPTEQIESC</sequence>
<reference evidence="1 2" key="1">
    <citation type="journal article" date="2022" name="Plant J.">
        <title>Chromosome-level genome of Camellia lanceoleosa provides a valuable resource for understanding genome evolution and self-incompatibility.</title>
        <authorList>
            <person name="Gong W."/>
            <person name="Xiao S."/>
            <person name="Wang L."/>
            <person name="Liao Z."/>
            <person name="Chang Y."/>
            <person name="Mo W."/>
            <person name="Hu G."/>
            <person name="Li W."/>
            <person name="Zhao G."/>
            <person name="Zhu H."/>
            <person name="Hu X."/>
            <person name="Ji K."/>
            <person name="Xiang X."/>
            <person name="Song Q."/>
            <person name="Yuan D."/>
            <person name="Jin S."/>
            <person name="Zhang L."/>
        </authorList>
    </citation>
    <scope>NUCLEOTIDE SEQUENCE [LARGE SCALE GENOMIC DNA]</scope>
    <source>
        <strain evidence="1">SQ_2022a</strain>
    </source>
</reference>
<evidence type="ECO:0000313" key="2">
    <source>
        <dbReference type="Proteomes" id="UP001060215"/>
    </source>
</evidence>
<name>A0ACC0IBN3_9ERIC</name>
<protein>
    <submittedName>
        <fullName evidence="1">Protein NLP6</fullName>
    </submittedName>
</protein>
<dbReference type="EMBL" id="CM045763">
    <property type="protein sequence ID" value="KAI8022658.1"/>
    <property type="molecule type" value="Genomic_DNA"/>
</dbReference>
<organism evidence="1 2">
    <name type="scientific">Camellia lanceoleosa</name>
    <dbReference type="NCBI Taxonomy" id="1840588"/>
    <lineage>
        <taxon>Eukaryota</taxon>
        <taxon>Viridiplantae</taxon>
        <taxon>Streptophyta</taxon>
        <taxon>Embryophyta</taxon>
        <taxon>Tracheophyta</taxon>
        <taxon>Spermatophyta</taxon>
        <taxon>Magnoliopsida</taxon>
        <taxon>eudicotyledons</taxon>
        <taxon>Gunneridae</taxon>
        <taxon>Pentapetalae</taxon>
        <taxon>asterids</taxon>
        <taxon>Ericales</taxon>
        <taxon>Theaceae</taxon>
        <taxon>Camellia</taxon>
    </lineage>
</organism>
<accession>A0ACC0IBN3</accession>
<evidence type="ECO:0000313" key="1">
    <source>
        <dbReference type="EMBL" id="KAI8022658.1"/>
    </source>
</evidence>
<proteinExistence type="predicted"/>
<comment type="caution">
    <text evidence="1">The sequence shown here is derived from an EMBL/GenBank/DDBJ whole genome shotgun (WGS) entry which is preliminary data.</text>
</comment>
<gene>
    <name evidence="1" type="ORF">LOK49_LG03G00810</name>
</gene>
<dbReference type="Proteomes" id="UP001060215">
    <property type="component" value="Chromosome 6"/>
</dbReference>
<keyword evidence="2" id="KW-1185">Reference proteome</keyword>